<dbReference type="InterPro" id="IPR001607">
    <property type="entry name" value="Znf_UBP"/>
</dbReference>
<dbReference type="PANTHER" id="PTHR24031">
    <property type="entry name" value="RNA HELICASE"/>
    <property type="match status" value="1"/>
</dbReference>
<keyword evidence="6 14" id="KW-0347">Helicase</keyword>
<keyword evidence="7" id="KW-0862">Zinc</keyword>
<dbReference type="GO" id="GO:0016579">
    <property type="term" value="P:protein deubiquitination"/>
    <property type="evidence" value="ECO:0007669"/>
    <property type="project" value="InterPro"/>
</dbReference>
<dbReference type="EC" id="3.6.4.13" evidence="14"/>
<name>A0A6L2PCU2_COPFO</name>
<dbReference type="Gene3D" id="3.90.70.10">
    <property type="entry name" value="Cysteine proteinases"/>
    <property type="match status" value="3"/>
</dbReference>
<dbReference type="PROSITE" id="PS50235">
    <property type="entry name" value="USP_3"/>
    <property type="match status" value="1"/>
</dbReference>
<keyword evidence="4 13" id="KW-0863">Zinc-finger</keyword>
<dbReference type="PROSITE" id="PS50271">
    <property type="entry name" value="ZF_UBP"/>
    <property type="match status" value="1"/>
</dbReference>
<dbReference type="InterPro" id="IPR028889">
    <property type="entry name" value="USP"/>
</dbReference>
<feature type="compositionally biased region" description="Basic residues" evidence="15">
    <location>
        <begin position="364"/>
        <end position="381"/>
    </location>
</feature>
<dbReference type="SUPFAM" id="SSF54001">
    <property type="entry name" value="Cysteine proteinases"/>
    <property type="match status" value="1"/>
</dbReference>
<dbReference type="GO" id="GO:0003723">
    <property type="term" value="F:RNA binding"/>
    <property type="evidence" value="ECO:0007669"/>
    <property type="project" value="UniProtKB-UniRule"/>
</dbReference>
<evidence type="ECO:0000313" key="21">
    <source>
        <dbReference type="Proteomes" id="UP000502823"/>
    </source>
</evidence>
<dbReference type="GO" id="GO:0003724">
    <property type="term" value="F:RNA helicase activity"/>
    <property type="evidence" value="ECO:0007669"/>
    <property type="project" value="UniProtKB-EC"/>
</dbReference>
<dbReference type="PROSITE" id="PS51194">
    <property type="entry name" value="HELICASE_CTER"/>
    <property type="match status" value="1"/>
</dbReference>
<feature type="region of interest" description="Disordered" evidence="15">
    <location>
        <begin position="1"/>
        <end position="32"/>
    </location>
</feature>
<dbReference type="SMART" id="SM00487">
    <property type="entry name" value="DEXDc"/>
    <property type="match status" value="1"/>
</dbReference>
<comment type="subcellular location">
    <subcellularLocation>
        <location evidence="1">Nucleus</location>
        <location evidence="1">Nucleolus</location>
    </subcellularLocation>
</comment>
<evidence type="ECO:0000256" key="9">
    <source>
        <dbReference type="ARBA" id="ARBA00022884"/>
    </source>
</evidence>
<dbReference type="InterPro" id="IPR000629">
    <property type="entry name" value="RNA-helicase_DEAD-box_CS"/>
</dbReference>
<reference evidence="21" key="1">
    <citation type="submission" date="2020-01" db="EMBL/GenBank/DDBJ databases">
        <title>Draft genome sequence of the Termite Coptotermes fromosanus.</title>
        <authorList>
            <person name="Itakura S."/>
            <person name="Yosikawa Y."/>
            <person name="Umezawa K."/>
        </authorList>
    </citation>
    <scope>NUCLEOTIDE SEQUENCE [LARGE SCALE GENOMIC DNA]</scope>
</reference>
<dbReference type="Pfam" id="PF13959">
    <property type="entry name" value="CTE_SPB4"/>
    <property type="match status" value="1"/>
</dbReference>
<dbReference type="FunFam" id="3.40.50.300:FF:000379">
    <property type="entry name" value="RNA helicase"/>
    <property type="match status" value="1"/>
</dbReference>
<keyword evidence="8 14" id="KW-0067">ATP-binding</keyword>
<evidence type="ECO:0000259" key="18">
    <source>
        <dbReference type="PROSITE" id="PS51192"/>
    </source>
</evidence>
<evidence type="ECO:0000256" key="4">
    <source>
        <dbReference type="ARBA" id="ARBA00022771"/>
    </source>
</evidence>
<evidence type="ECO:0000313" key="20">
    <source>
        <dbReference type="EMBL" id="GFG28138.1"/>
    </source>
</evidence>
<evidence type="ECO:0000256" key="15">
    <source>
        <dbReference type="SAM" id="MobiDB-lite"/>
    </source>
</evidence>
<evidence type="ECO:0000259" key="19">
    <source>
        <dbReference type="PROSITE" id="PS51194"/>
    </source>
</evidence>
<evidence type="ECO:0000256" key="13">
    <source>
        <dbReference type="PROSITE-ProRule" id="PRU00502"/>
    </source>
</evidence>
<dbReference type="Pfam" id="PF02148">
    <property type="entry name" value="zf-UBP"/>
    <property type="match status" value="1"/>
</dbReference>
<keyword evidence="10" id="KW-0539">Nucleus</keyword>
<dbReference type="InterPro" id="IPR013083">
    <property type="entry name" value="Znf_RING/FYVE/PHD"/>
</dbReference>
<dbReference type="FunFam" id="3.40.50.300:FF:000460">
    <property type="entry name" value="RNA helicase"/>
    <property type="match status" value="1"/>
</dbReference>
<feature type="domain" description="Helicase ATP-binding" evidence="18">
    <location>
        <begin position="962"/>
        <end position="1137"/>
    </location>
</feature>
<dbReference type="Pfam" id="PF00270">
    <property type="entry name" value="DEAD"/>
    <property type="match status" value="1"/>
</dbReference>
<sequence>MVKKKKNRHQQEPATQNGGDSTESCDENQPNNTGGKCCPHINKAVDLTRVKKALRAGGIINECTECAKMPATSNGLPAGEEVDIGLWLCLKCGHQACGRSRRHHALKHYQTPRSEPHTLAINVEIWNIWCYDCGCEIAAQCRKKLHECVEFIKRQEETRACPKTSCDIGSAKNGDRTSVGSLTKETLKTSKETAQASNLPRVRGLCNVGNTCFFNAVLQCLAQTPFLLPVLQEMSESGTKFHLPGQLSKEVELRYQSAILHLLGLSEKSNPSEVEDEVRAKAKAYGRQAAQMMLHPEQVFRGFLVSTLECQDCLHTSQCVESFLDLSLPVMADKPQPPVMRRKSNNDESFDVCGTASEGQPSKHQLKKERRQARKERKRQKGCSAVGEQSSVAKENADTKNSVESEQSDADVEDNVEQDAASRAHGVDVGESGYSSEKVGNEDSAVESPLPAVADKVLSNGVIASEVQSNGNVADSVLSSGVIASEVQSDGVVADNVLSSGVTASEVQSNGAVDENMLGGFVAIEVESNGAVADNVLSSGVISVEVESNGAVPDNVLSSGVIASEVQSNGVVAGSVLSSGVVTREVQSNGDVTKSVSSSGVVASEVQSTGIMVNGVANWSATVLPRYQCDDGECSIQSCLNQFTALELMTGNNKVGCENCTQRQNKGKEGKMVCTNSTKQLLVKTPPAVLILHLKRFQVHRTMFRKMTRHVSFPLVLDLAPICSTMCKNQVLYALYGVVEHSGTLHGGHYVAYVKVRAPCRDRDPRWSFLPSDRQVSSKVVNEDGGGTAEAPAGKWYFVSDSRVSEVGEERVLRSQAYLLFYERIWGLESYTSTGASSWYPFSVYRGLESYTSTVNVSAMEEPEGVASVTEEGVKESQRKRKLDISVNSEKRKRAKKAKVRDTEEENVHREDAGLPQEEEMGSQTCVTEDVSQKPDKVCENTLKAVADMGFTTLTEIQARAIPPLLEGRDLVGSAKTGSGKTLAFLIPAIELIYKLKFMPRNGTGCLVISPTRELSMQTFGVLKELMKYHHHTYGLIMGGANRQTEAQKLSKGINVLVATPGRLLDHLQNTPDFLYKNLQCLVIDEADRILDIGFEEEMKQIINLLPKRRQTMLFSATTTQKTEALTRLALKKEPFYVGVADETDKATVEGLEQGYVVCPSEKRFLLLFTFLKKNRKKKVMVFFSSCLSVKFHHELLNYIDLPVLSIHGKQKQTKRTTTFFQFCNAETGILLCTDVAARGLDIPAVDWIVQYDPPDDPKEYIHRVGRTARGEGGRGHALLILRPEELGFLRYLKQARIPLNEFEFSWNKIADIQLQLEKLIGKNYFLNLSAKEAYKAYVRAYDSHHLKQIFDVETLDLAKVAASFGFHVPPAVDLRILYTLSEFESPVWKGVRFTVSKYVTFLTQRNGYSELQ</sequence>
<feature type="domain" description="Helicase C-terminal" evidence="19">
    <location>
        <begin position="1151"/>
        <end position="1321"/>
    </location>
</feature>
<evidence type="ECO:0000256" key="10">
    <source>
        <dbReference type="ARBA" id="ARBA00023242"/>
    </source>
</evidence>
<dbReference type="Gene3D" id="3.30.40.10">
    <property type="entry name" value="Zinc/RING finger domain, C3HC4 (zinc finger)"/>
    <property type="match status" value="1"/>
</dbReference>
<keyword evidence="21" id="KW-1185">Reference proteome</keyword>
<dbReference type="SUPFAM" id="SSF52540">
    <property type="entry name" value="P-loop containing nucleoside triphosphate hydrolases"/>
    <property type="match status" value="1"/>
</dbReference>
<evidence type="ECO:0000256" key="8">
    <source>
        <dbReference type="ARBA" id="ARBA00022840"/>
    </source>
</evidence>
<feature type="domain" description="UBP-type" evidence="17">
    <location>
        <begin position="36"/>
        <end position="156"/>
    </location>
</feature>
<feature type="region of interest" description="Disordered" evidence="15">
    <location>
        <begin position="335"/>
        <end position="447"/>
    </location>
</feature>
<dbReference type="GO" id="GO:0008270">
    <property type="term" value="F:zinc ion binding"/>
    <property type="evidence" value="ECO:0007669"/>
    <property type="project" value="UniProtKB-KW"/>
</dbReference>
<evidence type="ECO:0000256" key="3">
    <source>
        <dbReference type="ARBA" id="ARBA00022741"/>
    </source>
</evidence>
<keyword evidence="2" id="KW-0479">Metal-binding</keyword>
<keyword evidence="5 14" id="KW-0378">Hydrolase</keyword>
<keyword evidence="3 14" id="KW-0547">Nucleotide-binding</keyword>
<dbReference type="InterPro" id="IPR044773">
    <property type="entry name" value="DDX18/Has1_DEADc"/>
</dbReference>
<dbReference type="InParanoid" id="A0A6L2PCU2"/>
<protein>
    <recommendedName>
        <fullName evidence="14">ATP-dependent RNA helicase</fullName>
        <ecNumber evidence="14">3.6.4.13</ecNumber>
    </recommendedName>
</protein>
<feature type="compositionally biased region" description="Acidic residues" evidence="15">
    <location>
        <begin position="406"/>
        <end position="417"/>
    </location>
</feature>
<feature type="domain" description="USP" evidence="16">
    <location>
        <begin position="203"/>
        <end position="825"/>
    </location>
</feature>
<evidence type="ECO:0000259" key="16">
    <source>
        <dbReference type="PROSITE" id="PS50235"/>
    </source>
</evidence>
<feature type="compositionally biased region" description="Polar residues" evidence="15">
    <location>
        <begin position="12"/>
        <end position="32"/>
    </location>
</feature>
<gene>
    <name evidence="20" type="ORF">Cfor_12523</name>
</gene>
<dbReference type="PROSITE" id="PS00972">
    <property type="entry name" value="USP_1"/>
    <property type="match status" value="1"/>
</dbReference>
<evidence type="ECO:0000256" key="14">
    <source>
        <dbReference type="RuleBase" id="RU365068"/>
    </source>
</evidence>
<dbReference type="PROSITE" id="PS51192">
    <property type="entry name" value="HELICASE_ATP_BIND_1"/>
    <property type="match status" value="1"/>
</dbReference>
<comment type="domain">
    <text evidence="14">The Q motif is unique to and characteristic of the DEAD box family of RNA helicases and controls ATP binding and hydrolysis.</text>
</comment>
<feature type="region of interest" description="Disordered" evidence="15">
    <location>
        <begin position="868"/>
        <end position="929"/>
    </location>
</feature>
<organism evidence="20 21">
    <name type="scientific">Coptotermes formosanus</name>
    <name type="common">Formosan subterranean termite</name>
    <dbReference type="NCBI Taxonomy" id="36987"/>
    <lineage>
        <taxon>Eukaryota</taxon>
        <taxon>Metazoa</taxon>
        <taxon>Ecdysozoa</taxon>
        <taxon>Arthropoda</taxon>
        <taxon>Hexapoda</taxon>
        <taxon>Insecta</taxon>
        <taxon>Pterygota</taxon>
        <taxon>Neoptera</taxon>
        <taxon>Polyneoptera</taxon>
        <taxon>Dictyoptera</taxon>
        <taxon>Blattodea</taxon>
        <taxon>Blattoidea</taxon>
        <taxon>Termitoidae</taxon>
        <taxon>Rhinotermitidae</taxon>
        <taxon>Coptotermes</taxon>
    </lineage>
</organism>
<dbReference type="OrthoDB" id="10259640at2759"/>
<evidence type="ECO:0000256" key="2">
    <source>
        <dbReference type="ARBA" id="ARBA00022723"/>
    </source>
</evidence>
<dbReference type="InterPro" id="IPR038765">
    <property type="entry name" value="Papain-like_cys_pep_sf"/>
</dbReference>
<comment type="function">
    <text evidence="14">RNA helicase.</text>
</comment>
<dbReference type="FunCoup" id="A0A6L2PCU2">
    <property type="interactions" value="1979"/>
</dbReference>
<dbReference type="InterPro" id="IPR014001">
    <property type="entry name" value="Helicase_ATP-bd"/>
</dbReference>
<comment type="similarity">
    <text evidence="11">Belongs to the DEAD box helicase family. DDX18/HAS1 subfamily.</text>
</comment>
<dbReference type="SMART" id="SM00490">
    <property type="entry name" value="HELICc"/>
    <property type="match status" value="1"/>
</dbReference>
<dbReference type="GO" id="GO:0005730">
    <property type="term" value="C:nucleolus"/>
    <property type="evidence" value="ECO:0007669"/>
    <property type="project" value="UniProtKB-SubCell"/>
</dbReference>
<dbReference type="PROSITE" id="PS00973">
    <property type="entry name" value="USP_2"/>
    <property type="match status" value="1"/>
</dbReference>
<feature type="compositionally biased region" description="Basic and acidic residues" evidence="15">
    <location>
        <begin position="900"/>
        <end position="913"/>
    </location>
</feature>
<dbReference type="InterPro" id="IPR027417">
    <property type="entry name" value="P-loop_NTPase"/>
</dbReference>
<dbReference type="InterPro" id="IPR011545">
    <property type="entry name" value="DEAD/DEAH_box_helicase_dom"/>
</dbReference>
<evidence type="ECO:0000256" key="6">
    <source>
        <dbReference type="ARBA" id="ARBA00022806"/>
    </source>
</evidence>
<dbReference type="GO" id="GO:0005524">
    <property type="term" value="F:ATP binding"/>
    <property type="evidence" value="ECO:0007669"/>
    <property type="project" value="UniProtKB-UniRule"/>
</dbReference>
<dbReference type="InterPro" id="IPR001394">
    <property type="entry name" value="Peptidase_C19_UCH"/>
</dbReference>
<dbReference type="SMART" id="SM00290">
    <property type="entry name" value="ZnF_UBP"/>
    <property type="match status" value="1"/>
</dbReference>
<evidence type="ECO:0000256" key="1">
    <source>
        <dbReference type="ARBA" id="ARBA00004604"/>
    </source>
</evidence>
<dbReference type="CDD" id="cd02667">
    <property type="entry name" value="Peptidase_C19K"/>
    <property type="match status" value="1"/>
</dbReference>
<dbReference type="EMBL" id="BLKM01000011">
    <property type="protein sequence ID" value="GFG28138.1"/>
    <property type="molecule type" value="Genomic_DNA"/>
</dbReference>
<comment type="caution">
    <text evidence="20">The sequence shown here is derived from an EMBL/GenBank/DDBJ whole genome shotgun (WGS) entry which is preliminary data.</text>
</comment>
<evidence type="ECO:0000256" key="5">
    <source>
        <dbReference type="ARBA" id="ARBA00022801"/>
    </source>
</evidence>
<dbReference type="CDD" id="cd18787">
    <property type="entry name" value="SF2_C_DEAD"/>
    <property type="match status" value="1"/>
</dbReference>
<dbReference type="SUPFAM" id="SSF57850">
    <property type="entry name" value="RING/U-box"/>
    <property type="match status" value="1"/>
</dbReference>
<dbReference type="Pfam" id="PF00443">
    <property type="entry name" value="UCH"/>
    <property type="match status" value="1"/>
</dbReference>
<evidence type="ECO:0000256" key="12">
    <source>
        <dbReference type="ARBA" id="ARBA00047984"/>
    </source>
</evidence>
<proteinExistence type="inferred from homology"/>
<dbReference type="Gene3D" id="3.40.50.300">
    <property type="entry name" value="P-loop containing nucleotide triphosphate hydrolases"/>
    <property type="match status" value="2"/>
</dbReference>
<dbReference type="Pfam" id="PF00271">
    <property type="entry name" value="Helicase_C"/>
    <property type="match status" value="1"/>
</dbReference>
<dbReference type="InterPro" id="IPR018200">
    <property type="entry name" value="USP_CS"/>
</dbReference>
<dbReference type="InterPro" id="IPR025313">
    <property type="entry name" value="SPB4-like_CTE"/>
</dbReference>
<dbReference type="Proteomes" id="UP000502823">
    <property type="component" value="Unassembled WGS sequence"/>
</dbReference>
<dbReference type="SMART" id="SM01178">
    <property type="entry name" value="DUF4217"/>
    <property type="match status" value="1"/>
</dbReference>
<dbReference type="CDD" id="cd17942">
    <property type="entry name" value="DEADc_DDX18"/>
    <property type="match status" value="1"/>
</dbReference>
<dbReference type="PROSITE" id="PS00039">
    <property type="entry name" value="DEAD_ATP_HELICASE"/>
    <property type="match status" value="1"/>
</dbReference>
<dbReference type="InterPro" id="IPR001650">
    <property type="entry name" value="Helicase_C-like"/>
</dbReference>
<comment type="catalytic activity">
    <reaction evidence="12 14">
        <text>ATP + H2O = ADP + phosphate + H(+)</text>
        <dbReference type="Rhea" id="RHEA:13065"/>
        <dbReference type="ChEBI" id="CHEBI:15377"/>
        <dbReference type="ChEBI" id="CHEBI:15378"/>
        <dbReference type="ChEBI" id="CHEBI:30616"/>
        <dbReference type="ChEBI" id="CHEBI:43474"/>
        <dbReference type="ChEBI" id="CHEBI:456216"/>
        <dbReference type="EC" id="3.6.4.13"/>
    </reaction>
</comment>
<dbReference type="GO" id="GO:0004843">
    <property type="term" value="F:cysteine-type deubiquitinase activity"/>
    <property type="evidence" value="ECO:0007669"/>
    <property type="project" value="InterPro"/>
</dbReference>
<evidence type="ECO:0000256" key="7">
    <source>
        <dbReference type="ARBA" id="ARBA00022833"/>
    </source>
</evidence>
<keyword evidence="9 14" id="KW-0694">RNA-binding</keyword>
<evidence type="ECO:0000259" key="17">
    <source>
        <dbReference type="PROSITE" id="PS50271"/>
    </source>
</evidence>
<evidence type="ECO:0000256" key="11">
    <source>
        <dbReference type="ARBA" id="ARBA00024357"/>
    </source>
</evidence>
<accession>A0A6L2PCU2</accession>